<dbReference type="RefSeq" id="WP_375521372.1">
    <property type="nucleotide sequence ID" value="NZ_JBHIRY010000019.1"/>
</dbReference>
<evidence type="ECO:0000313" key="5">
    <source>
        <dbReference type="Proteomes" id="UP001580430"/>
    </source>
</evidence>
<dbReference type="PANTHER" id="PTHR43673">
    <property type="entry name" value="NAD(P)H NITROREDUCTASE YDGI-RELATED"/>
    <property type="match status" value="1"/>
</dbReference>
<evidence type="ECO:0000256" key="2">
    <source>
        <dbReference type="ARBA" id="ARBA00023002"/>
    </source>
</evidence>
<gene>
    <name evidence="4" type="ORF">ACE5LO_17875</name>
</gene>
<evidence type="ECO:0000313" key="4">
    <source>
        <dbReference type="EMBL" id="MFB5762259.1"/>
    </source>
</evidence>
<accession>A0ABV5C407</accession>
<keyword evidence="2 4" id="KW-0560">Oxidoreductase</keyword>
<protein>
    <submittedName>
        <fullName evidence="4">Nitroreductase family protein</fullName>
        <ecNumber evidence="4">1.7.1.-</ecNumber>
    </submittedName>
</protein>
<dbReference type="Gene3D" id="3.40.109.10">
    <property type="entry name" value="NADH Oxidase"/>
    <property type="match status" value="1"/>
</dbReference>
<dbReference type="Proteomes" id="UP001580430">
    <property type="component" value="Unassembled WGS sequence"/>
</dbReference>
<dbReference type="EMBL" id="JBHIRY010000019">
    <property type="protein sequence ID" value="MFB5762259.1"/>
    <property type="molecule type" value="Genomic_DNA"/>
</dbReference>
<dbReference type="InterPro" id="IPR029479">
    <property type="entry name" value="Nitroreductase"/>
</dbReference>
<keyword evidence="5" id="KW-1185">Reference proteome</keyword>
<comment type="similarity">
    <text evidence="1">Belongs to the nitroreductase family.</text>
</comment>
<evidence type="ECO:0000259" key="3">
    <source>
        <dbReference type="Pfam" id="PF00881"/>
    </source>
</evidence>
<comment type="caution">
    <text evidence="4">The sequence shown here is derived from an EMBL/GenBank/DDBJ whole genome shotgun (WGS) entry which is preliminary data.</text>
</comment>
<dbReference type="SUPFAM" id="SSF55469">
    <property type="entry name" value="FMN-dependent nitroreductase-like"/>
    <property type="match status" value="1"/>
</dbReference>
<name>A0ABV5C407_9BACL</name>
<dbReference type="CDD" id="cd02137">
    <property type="entry name" value="MhqN-like"/>
    <property type="match status" value="1"/>
</dbReference>
<proteinExistence type="inferred from homology"/>
<dbReference type="Pfam" id="PF00881">
    <property type="entry name" value="Nitroreductase"/>
    <property type="match status" value="1"/>
</dbReference>
<dbReference type="EC" id="1.7.1.-" evidence="4"/>
<sequence>MSKVELNETLRVISERHAVKKYETGVQMPEEDLQMILKAAGEAPSAWNLQHWKFLVIESEADKQKLLPIAYNQSQVAESCLTVAVLGDLEANRNTVIYDQAVEAGFLKADIRDALVGQINGAYQSPQVARDSAIRNASLAAQNIMLAAKSLGYDTCPMSGFNPEQLIEGFNIPDRYLPVMLITVGKAKEPAHPSGRLPLSETIVRGSF</sequence>
<dbReference type="GO" id="GO:0016491">
    <property type="term" value="F:oxidoreductase activity"/>
    <property type="evidence" value="ECO:0007669"/>
    <property type="project" value="UniProtKB-KW"/>
</dbReference>
<dbReference type="PANTHER" id="PTHR43673:SF3">
    <property type="entry name" value="NAD(P)H NITROREDUCTASE YODC-RELATED"/>
    <property type="match status" value="1"/>
</dbReference>
<organism evidence="4 5">
    <name type="scientific">Paenibacillus medicaginis</name>
    <dbReference type="NCBI Taxonomy" id="1470560"/>
    <lineage>
        <taxon>Bacteria</taxon>
        <taxon>Bacillati</taxon>
        <taxon>Bacillota</taxon>
        <taxon>Bacilli</taxon>
        <taxon>Bacillales</taxon>
        <taxon>Paenibacillaceae</taxon>
        <taxon>Paenibacillus</taxon>
    </lineage>
</organism>
<dbReference type="InterPro" id="IPR000415">
    <property type="entry name" value="Nitroreductase-like"/>
</dbReference>
<reference evidence="4 5" key="1">
    <citation type="submission" date="2024-09" db="EMBL/GenBank/DDBJ databases">
        <title>Paenibacillus zeirhizospherea sp. nov., isolated from surface of the maize (Zea mays) roots in a horticulture field, Hungary.</title>
        <authorList>
            <person name="Marton D."/>
            <person name="Farkas M."/>
            <person name="Bedics A."/>
            <person name="Toth E."/>
            <person name="Tancsics A."/>
            <person name="Boka K."/>
            <person name="Marati G."/>
            <person name="Kriszt B."/>
            <person name="Cserhati M."/>
        </authorList>
    </citation>
    <scope>NUCLEOTIDE SEQUENCE [LARGE SCALE GENOMIC DNA]</scope>
    <source>
        <strain evidence="4 5">JCM 18446</strain>
    </source>
</reference>
<feature type="domain" description="Nitroreductase" evidence="3">
    <location>
        <begin position="13"/>
        <end position="186"/>
    </location>
</feature>
<evidence type="ECO:0000256" key="1">
    <source>
        <dbReference type="ARBA" id="ARBA00007118"/>
    </source>
</evidence>